<dbReference type="OrthoDB" id="192171at2"/>
<dbReference type="InterPro" id="IPR020449">
    <property type="entry name" value="Tscrpt_reg_AraC-type_HTH"/>
</dbReference>
<dbReference type="PRINTS" id="PR00032">
    <property type="entry name" value="HTHARAC"/>
</dbReference>
<dbReference type="Gene3D" id="2.60.120.10">
    <property type="entry name" value="Jelly Rolls"/>
    <property type="match status" value="1"/>
</dbReference>
<dbReference type="Gene3D" id="1.10.10.60">
    <property type="entry name" value="Homeodomain-like"/>
    <property type="match status" value="2"/>
</dbReference>
<evidence type="ECO:0000256" key="1">
    <source>
        <dbReference type="ARBA" id="ARBA00023015"/>
    </source>
</evidence>
<reference evidence="5 6" key="1">
    <citation type="submission" date="2018-09" db="EMBL/GenBank/DDBJ databases">
        <title>Paenibacillus aracenensis nov. sp. isolated from a cave in southern Spain.</title>
        <authorList>
            <person name="Jurado V."/>
            <person name="Gutierrez-Patricio S."/>
            <person name="Gonzalez-Pimentel J.L."/>
            <person name="Miller A.Z."/>
            <person name="Laiz L."/>
            <person name="Saiz-Jimenez C."/>
        </authorList>
    </citation>
    <scope>NUCLEOTIDE SEQUENCE [LARGE SCALE GENOMIC DNA]</scope>
    <source>
        <strain evidence="5 6">DSM 22867</strain>
    </source>
</reference>
<dbReference type="SMART" id="SM00342">
    <property type="entry name" value="HTH_ARAC"/>
    <property type="match status" value="1"/>
</dbReference>
<name>A0A3A1UP24_9BACL</name>
<dbReference type="InterPro" id="IPR014710">
    <property type="entry name" value="RmlC-like_jellyroll"/>
</dbReference>
<dbReference type="EMBL" id="QXQA01000015">
    <property type="protein sequence ID" value="RIX50279.1"/>
    <property type="molecule type" value="Genomic_DNA"/>
</dbReference>
<dbReference type="SUPFAM" id="SSF46689">
    <property type="entry name" value="Homeodomain-like"/>
    <property type="match status" value="2"/>
</dbReference>
<dbReference type="InterPro" id="IPR018060">
    <property type="entry name" value="HTH_AraC"/>
</dbReference>
<dbReference type="AlphaFoldDB" id="A0A3A1UP24"/>
<comment type="caution">
    <text evidence="5">The sequence shown here is derived from an EMBL/GenBank/DDBJ whole genome shotgun (WGS) entry which is preliminary data.</text>
</comment>
<evidence type="ECO:0000259" key="4">
    <source>
        <dbReference type="PROSITE" id="PS01124"/>
    </source>
</evidence>
<sequence>MSLIELTIPPLPHYIIGGHYTMPPGHRHPSRKAIGVFDLIVVMKGCLYMGEEDRQYEVRAGHMLILRPDAEHYSTRACEEDTEYYWAHFRTLGDWVCVETPLTPMQLSDSAEPIPAAEQFAPRTFVKRLPQFAKPANLTLLESKLIQLAQMSINDHIHGVRWKQQLVFQEVVDLISASVEARSPTPALACAEKAASYLRQHYREDITAQSLGESINFHPVYIARCMKREFGCSPFDYLLRFRIQQAKMLLLQTDLSISRVAEEVGFNQSAYFATCFTRYEGMSPRQYRQRFTAS</sequence>
<evidence type="ECO:0000256" key="3">
    <source>
        <dbReference type="ARBA" id="ARBA00023163"/>
    </source>
</evidence>
<dbReference type="InterPro" id="IPR009057">
    <property type="entry name" value="Homeodomain-like_sf"/>
</dbReference>
<feature type="domain" description="HTH araC/xylS-type" evidence="4">
    <location>
        <begin position="192"/>
        <end position="290"/>
    </location>
</feature>
<accession>A0A3A1UP24</accession>
<keyword evidence="1" id="KW-0805">Transcription regulation</keyword>
<dbReference type="Proteomes" id="UP000266482">
    <property type="component" value="Unassembled WGS sequence"/>
</dbReference>
<gene>
    <name evidence="5" type="ORF">D3P08_20735</name>
</gene>
<dbReference type="GO" id="GO:0003700">
    <property type="term" value="F:DNA-binding transcription factor activity"/>
    <property type="evidence" value="ECO:0007669"/>
    <property type="project" value="InterPro"/>
</dbReference>
<keyword evidence="6" id="KW-1185">Reference proteome</keyword>
<dbReference type="PROSITE" id="PS01124">
    <property type="entry name" value="HTH_ARAC_FAMILY_2"/>
    <property type="match status" value="1"/>
</dbReference>
<dbReference type="Pfam" id="PF12833">
    <property type="entry name" value="HTH_18"/>
    <property type="match status" value="1"/>
</dbReference>
<dbReference type="GO" id="GO:0043565">
    <property type="term" value="F:sequence-specific DNA binding"/>
    <property type="evidence" value="ECO:0007669"/>
    <property type="project" value="InterPro"/>
</dbReference>
<dbReference type="InterPro" id="IPR018062">
    <property type="entry name" value="HTH_AraC-typ_CS"/>
</dbReference>
<dbReference type="InterPro" id="IPR003313">
    <property type="entry name" value="AraC-bd"/>
</dbReference>
<dbReference type="InterPro" id="IPR037923">
    <property type="entry name" value="HTH-like"/>
</dbReference>
<keyword evidence="3" id="KW-0804">Transcription</keyword>
<dbReference type="PANTHER" id="PTHR43280:SF28">
    <property type="entry name" value="HTH-TYPE TRANSCRIPTIONAL ACTIVATOR RHAS"/>
    <property type="match status" value="1"/>
</dbReference>
<protein>
    <submittedName>
        <fullName evidence="5">Helix-turn-helix domain-containing protein</fullName>
    </submittedName>
</protein>
<evidence type="ECO:0000256" key="2">
    <source>
        <dbReference type="ARBA" id="ARBA00023125"/>
    </source>
</evidence>
<evidence type="ECO:0000313" key="5">
    <source>
        <dbReference type="EMBL" id="RIX50279.1"/>
    </source>
</evidence>
<dbReference type="PANTHER" id="PTHR43280">
    <property type="entry name" value="ARAC-FAMILY TRANSCRIPTIONAL REGULATOR"/>
    <property type="match status" value="1"/>
</dbReference>
<evidence type="ECO:0000313" key="6">
    <source>
        <dbReference type="Proteomes" id="UP000266482"/>
    </source>
</evidence>
<dbReference type="RefSeq" id="WP_119602028.1">
    <property type="nucleotide sequence ID" value="NZ_QXQA01000015.1"/>
</dbReference>
<proteinExistence type="predicted"/>
<dbReference type="SUPFAM" id="SSF51215">
    <property type="entry name" value="Regulatory protein AraC"/>
    <property type="match status" value="1"/>
</dbReference>
<dbReference type="Pfam" id="PF02311">
    <property type="entry name" value="AraC_binding"/>
    <property type="match status" value="1"/>
</dbReference>
<organism evidence="5 6">
    <name type="scientific">Paenibacillus nanensis</name>
    <dbReference type="NCBI Taxonomy" id="393251"/>
    <lineage>
        <taxon>Bacteria</taxon>
        <taxon>Bacillati</taxon>
        <taxon>Bacillota</taxon>
        <taxon>Bacilli</taxon>
        <taxon>Bacillales</taxon>
        <taxon>Paenibacillaceae</taxon>
        <taxon>Paenibacillus</taxon>
    </lineage>
</organism>
<keyword evidence="2" id="KW-0238">DNA-binding</keyword>
<dbReference type="PROSITE" id="PS00041">
    <property type="entry name" value="HTH_ARAC_FAMILY_1"/>
    <property type="match status" value="1"/>
</dbReference>